<evidence type="ECO:0000256" key="4">
    <source>
        <dbReference type="SAM" id="MobiDB-lite"/>
    </source>
</evidence>
<dbReference type="GO" id="GO:0016567">
    <property type="term" value="P:protein ubiquitination"/>
    <property type="evidence" value="ECO:0007669"/>
    <property type="project" value="UniProtKB-UniPathway"/>
</dbReference>
<feature type="domain" description="SKP1 component POZ" evidence="6">
    <location>
        <begin position="40"/>
        <end position="97"/>
    </location>
</feature>
<organism evidence="7">
    <name type="scientific">Oryza brachyantha</name>
    <name type="common">malo sina</name>
    <dbReference type="NCBI Taxonomy" id="4533"/>
    <lineage>
        <taxon>Eukaryota</taxon>
        <taxon>Viridiplantae</taxon>
        <taxon>Streptophyta</taxon>
        <taxon>Embryophyta</taxon>
        <taxon>Tracheophyta</taxon>
        <taxon>Spermatophyta</taxon>
        <taxon>Magnoliopsida</taxon>
        <taxon>Liliopsida</taxon>
        <taxon>Poales</taxon>
        <taxon>Poaceae</taxon>
        <taxon>BOP clade</taxon>
        <taxon>Oryzoideae</taxon>
        <taxon>Oryzeae</taxon>
        <taxon>Oryzinae</taxon>
        <taxon>Oryza</taxon>
    </lineage>
</organism>
<dbReference type="OMA" id="TCVANDV"/>
<evidence type="ECO:0000313" key="8">
    <source>
        <dbReference type="Proteomes" id="UP000006038"/>
    </source>
</evidence>
<dbReference type="InterPro" id="IPR016897">
    <property type="entry name" value="SKP1"/>
</dbReference>
<dbReference type="InterPro" id="IPR036296">
    <property type="entry name" value="SKP1-like_dim_sf"/>
</dbReference>
<name>J3N2V7_ORYBR</name>
<reference evidence="7" key="1">
    <citation type="journal article" date="2013" name="Nat. Commun.">
        <title>Whole-genome sequencing of Oryza brachyantha reveals mechanisms underlying Oryza genome evolution.</title>
        <authorList>
            <person name="Chen J."/>
            <person name="Huang Q."/>
            <person name="Gao D."/>
            <person name="Wang J."/>
            <person name="Lang Y."/>
            <person name="Liu T."/>
            <person name="Li B."/>
            <person name="Bai Z."/>
            <person name="Luis Goicoechea J."/>
            <person name="Liang C."/>
            <person name="Chen C."/>
            <person name="Zhang W."/>
            <person name="Sun S."/>
            <person name="Liao Y."/>
            <person name="Zhang X."/>
            <person name="Yang L."/>
            <person name="Song C."/>
            <person name="Wang M."/>
            <person name="Shi J."/>
            <person name="Liu G."/>
            <person name="Liu J."/>
            <person name="Zhou H."/>
            <person name="Zhou W."/>
            <person name="Yu Q."/>
            <person name="An N."/>
            <person name="Chen Y."/>
            <person name="Cai Q."/>
            <person name="Wang B."/>
            <person name="Liu B."/>
            <person name="Min J."/>
            <person name="Huang Y."/>
            <person name="Wu H."/>
            <person name="Li Z."/>
            <person name="Zhang Y."/>
            <person name="Yin Y."/>
            <person name="Song W."/>
            <person name="Jiang J."/>
            <person name="Jackson S.A."/>
            <person name="Wing R.A."/>
            <person name="Wang J."/>
            <person name="Chen M."/>
        </authorList>
    </citation>
    <scope>NUCLEOTIDE SEQUENCE [LARGE SCALE GENOMIC DNA]</scope>
    <source>
        <strain evidence="7">cv. IRGC 101232</strain>
    </source>
</reference>
<feature type="compositionally biased region" description="Acidic residues" evidence="4">
    <location>
        <begin position="19"/>
        <end position="33"/>
    </location>
</feature>
<dbReference type="EnsemblPlants" id="OB10G18550.1">
    <property type="protein sequence ID" value="OB10G18550.1"/>
    <property type="gene ID" value="OB10G18550"/>
</dbReference>
<evidence type="ECO:0000259" key="6">
    <source>
        <dbReference type="Pfam" id="PF03931"/>
    </source>
</evidence>
<dbReference type="SUPFAM" id="SSF81382">
    <property type="entry name" value="Skp1 dimerisation domain-like"/>
    <property type="match status" value="1"/>
</dbReference>
<evidence type="ECO:0000313" key="7">
    <source>
        <dbReference type="EnsemblPlants" id="OB10G18550.1"/>
    </source>
</evidence>
<feature type="domain" description="SKP1 component dimerisation" evidence="5">
    <location>
        <begin position="171"/>
        <end position="217"/>
    </location>
</feature>
<comment type="similarity">
    <text evidence="2">Belongs to the SKP1 family.</text>
</comment>
<dbReference type="InterPro" id="IPR016073">
    <property type="entry name" value="Skp1_comp_POZ"/>
</dbReference>
<proteinExistence type="inferred from homology"/>
<dbReference type="InterPro" id="IPR001232">
    <property type="entry name" value="SKP1-like"/>
</dbReference>
<evidence type="ECO:0008006" key="9">
    <source>
        <dbReference type="Google" id="ProtNLM"/>
    </source>
</evidence>
<dbReference type="STRING" id="4533.J3N2V7"/>
<protein>
    <recommendedName>
        <fullName evidence="9">SKP1-like protein</fullName>
    </recommendedName>
</protein>
<dbReference type="Pfam" id="PF03931">
    <property type="entry name" value="Skp1_POZ"/>
    <property type="match status" value="1"/>
</dbReference>
<dbReference type="AlphaFoldDB" id="J3N2V7"/>
<evidence type="ECO:0000259" key="5">
    <source>
        <dbReference type="Pfam" id="PF01466"/>
    </source>
</evidence>
<dbReference type="UniPathway" id="UPA00143"/>
<dbReference type="HOGENOM" id="CLU_059252_2_0_1"/>
<dbReference type="InterPro" id="IPR016072">
    <property type="entry name" value="Skp1_comp_dimer"/>
</dbReference>
<evidence type="ECO:0000256" key="3">
    <source>
        <dbReference type="ARBA" id="ARBA00022786"/>
    </source>
</evidence>
<feature type="region of interest" description="Disordered" evidence="4">
    <location>
        <begin position="1"/>
        <end position="33"/>
    </location>
</feature>
<dbReference type="Pfam" id="PF01466">
    <property type="entry name" value="Skp1"/>
    <property type="match status" value="1"/>
</dbReference>
<dbReference type="PANTHER" id="PTHR11165">
    <property type="entry name" value="SKP1"/>
    <property type="match status" value="1"/>
</dbReference>
<dbReference type="SMART" id="SM00512">
    <property type="entry name" value="Skp1"/>
    <property type="match status" value="1"/>
</dbReference>
<dbReference type="Proteomes" id="UP000006038">
    <property type="component" value="Chromosome 10"/>
</dbReference>
<comment type="pathway">
    <text evidence="1">Protein modification; protein ubiquitination.</text>
</comment>
<dbReference type="GO" id="GO:0009867">
    <property type="term" value="P:jasmonic acid mediated signaling pathway"/>
    <property type="evidence" value="ECO:0007669"/>
    <property type="project" value="UniProtKB-ARBA"/>
</dbReference>
<reference evidence="7" key="2">
    <citation type="submission" date="2013-04" db="UniProtKB">
        <authorList>
            <consortium name="EnsemblPlants"/>
        </authorList>
    </citation>
    <scope>IDENTIFICATION</scope>
</reference>
<keyword evidence="8" id="KW-1185">Reference proteome</keyword>
<dbReference type="Gene3D" id="3.30.710.10">
    <property type="entry name" value="Potassium Channel Kv1.1, Chain A"/>
    <property type="match status" value="1"/>
</dbReference>
<evidence type="ECO:0000256" key="2">
    <source>
        <dbReference type="ARBA" id="ARBA00009993"/>
    </source>
</evidence>
<dbReference type="InterPro" id="IPR011333">
    <property type="entry name" value="SKP1/BTB/POZ_sf"/>
</dbReference>
<sequence length="220" mass="24301">MASFATAAEDRKGKRPMAPEEEEEEAAAAGEAVEEEEVQKLLLVSDDGVEFRVPAASARLSKILSGMIEEGCADGRIPVSGVHSDVLAMLVEYCDKHAPHYDPNASARHRYPFPPFPVDLSPSASSISPVTFINPNADPHGLNAFDKKFLDVDNSTLFEIIMAADFLVIEDLLDDACNAVADKMRRKTAEEIRDVFDIENDYTPEQEAEVRRENAWAFED</sequence>
<accession>J3N2V7</accession>
<dbReference type="GO" id="GO:0006511">
    <property type="term" value="P:ubiquitin-dependent protein catabolic process"/>
    <property type="evidence" value="ECO:0007669"/>
    <property type="project" value="InterPro"/>
</dbReference>
<keyword evidence="3" id="KW-0833">Ubl conjugation pathway</keyword>
<evidence type="ECO:0000256" key="1">
    <source>
        <dbReference type="ARBA" id="ARBA00004906"/>
    </source>
</evidence>
<dbReference type="Gramene" id="OB10G18550.1">
    <property type="protein sequence ID" value="OB10G18550.1"/>
    <property type="gene ID" value="OB10G18550"/>
</dbReference>
<dbReference type="SUPFAM" id="SSF54695">
    <property type="entry name" value="POZ domain"/>
    <property type="match status" value="1"/>
</dbReference>
<dbReference type="eggNOG" id="KOG1724">
    <property type="taxonomic scope" value="Eukaryota"/>
</dbReference>